<dbReference type="RefSeq" id="WP_148971569.1">
    <property type="nucleotide sequence ID" value="NZ_CP043316.1"/>
</dbReference>
<dbReference type="Gene3D" id="3.40.140.10">
    <property type="entry name" value="Cytidine Deaminase, domain 2"/>
    <property type="match status" value="1"/>
</dbReference>
<dbReference type="PROSITE" id="PS51747">
    <property type="entry name" value="CYT_DCMP_DEAMINASES_2"/>
    <property type="match status" value="1"/>
</dbReference>
<dbReference type="PANTHER" id="PTHR11079">
    <property type="entry name" value="CYTOSINE DEAMINASE FAMILY MEMBER"/>
    <property type="match status" value="1"/>
</dbReference>
<dbReference type="SUPFAM" id="SSF53927">
    <property type="entry name" value="Cytidine deaminase-like"/>
    <property type="match status" value="1"/>
</dbReference>
<proteinExistence type="predicted"/>
<evidence type="ECO:0000256" key="2">
    <source>
        <dbReference type="ARBA" id="ARBA00022833"/>
    </source>
</evidence>
<dbReference type="GO" id="GO:0008270">
    <property type="term" value="F:zinc ion binding"/>
    <property type="evidence" value="ECO:0007669"/>
    <property type="project" value="InterPro"/>
</dbReference>
<dbReference type="OrthoDB" id="9802676at2"/>
<protein>
    <submittedName>
        <fullName evidence="4">Nucleoside deaminase</fullName>
    </submittedName>
</protein>
<dbReference type="InterPro" id="IPR016192">
    <property type="entry name" value="APOBEC/CMP_deaminase_Zn-bd"/>
</dbReference>
<dbReference type="Proteomes" id="UP000325004">
    <property type="component" value="Chromosome"/>
</dbReference>
<evidence type="ECO:0000313" key="5">
    <source>
        <dbReference type="Proteomes" id="UP000325004"/>
    </source>
</evidence>
<keyword evidence="2" id="KW-0862">Zinc</keyword>
<keyword evidence="5" id="KW-1185">Reference proteome</keyword>
<gene>
    <name evidence="4" type="ORF">FZC34_00785</name>
</gene>
<evidence type="ECO:0000256" key="1">
    <source>
        <dbReference type="ARBA" id="ARBA00022723"/>
    </source>
</evidence>
<dbReference type="EMBL" id="CP043316">
    <property type="protein sequence ID" value="QEK38453.1"/>
    <property type="molecule type" value="Genomic_DNA"/>
</dbReference>
<dbReference type="InterPro" id="IPR016193">
    <property type="entry name" value="Cytidine_deaminase-like"/>
</dbReference>
<dbReference type="KEGG" id="cpri:FZC34_00785"/>
<dbReference type="InterPro" id="IPR002125">
    <property type="entry name" value="CMP_dCMP_dom"/>
</dbReference>
<evidence type="ECO:0000259" key="3">
    <source>
        <dbReference type="PROSITE" id="PS51747"/>
    </source>
</evidence>
<dbReference type="PANTHER" id="PTHR11079:SF202">
    <property type="entry name" value="TRNA-SPECIFIC ADENOSINE DEAMINASE"/>
    <property type="match status" value="1"/>
</dbReference>
<name>A0A5C0UFN3_9PROT</name>
<sequence>MNNYRYFMNMALNIAKLSSDEVPVGCVIVHNEDIIAESCNKVEILQNPLLHAEMIAINQALKVLNSKFLEKCILFCTLEPCRMCMAAIQLVRMKQVVFGAYNGAYNNVFHDKANKTDNNIEIIGGVCETECSSILHSFFKSKR</sequence>
<accession>A0A5C0UFN3</accession>
<organism evidence="4 5">
    <name type="scientific">Candidatus Cytomitobacter primus</name>
    <dbReference type="NCBI Taxonomy" id="2066024"/>
    <lineage>
        <taxon>Bacteria</taxon>
        <taxon>Pseudomonadati</taxon>
        <taxon>Pseudomonadota</taxon>
        <taxon>Alphaproteobacteria</taxon>
        <taxon>Holosporales</taxon>
        <taxon>Holosporaceae</taxon>
        <taxon>Candidatus Cytomitobacter</taxon>
    </lineage>
</organism>
<dbReference type="GO" id="GO:0002100">
    <property type="term" value="P:tRNA wobble adenosine to inosine editing"/>
    <property type="evidence" value="ECO:0007669"/>
    <property type="project" value="TreeGrafter"/>
</dbReference>
<dbReference type="AlphaFoldDB" id="A0A5C0UFN3"/>
<feature type="domain" description="CMP/dCMP-type deaminase" evidence="3">
    <location>
        <begin position="2"/>
        <end position="109"/>
    </location>
</feature>
<keyword evidence="1" id="KW-0479">Metal-binding</keyword>
<dbReference type="PROSITE" id="PS00903">
    <property type="entry name" value="CYT_DCMP_DEAMINASES_1"/>
    <property type="match status" value="1"/>
</dbReference>
<evidence type="ECO:0000313" key="4">
    <source>
        <dbReference type="EMBL" id="QEK38453.1"/>
    </source>
</evidence>
<dbReference type="GO" id="GO:0052717">
    <property type="term" value="F:tRNA-specific adenosine-34 deaminase activity"/>
    <property type="evidence" value="ECO:0007669"/>
    <property type="project" value="TreeGrafter"/>
</dbReference>
<reference evidence="4 5" key="1">
    <citation type="submission" date="2019-08" db="EMBL/GenBank/DDBJ databases">
        <title>Highly reduced genomes of protist endosymbionts show evolutionary convergence.</title>
        <authorList>
            <person name="George E."/>
            <person name="Husnik F."/>
            <person name="Tashyreva D."/>
            <person name="Prokopchuk G."/>
            <person name="Horak A."/>
            <person name="Kwong W.K."/>
            <person name="Lukes J."/>
            <person name="Keeling P.J."/>
        </authorList>
    </citation>
    <scope>NUCLEOTIDE SEQUENCE [LARGE SCALE GENOMIC DNA]</scope>
    <source>
        <strain evidence="4">1604LC</strain>
    </source>
</reference>
<dbReference type="CDD" id="cd01285">
    <property type="entry name" value="nucleoside_deaminase"/>
    <property type="match status" value="1"/>
</dbReference>
<dbReference type="Pfam" id="PF00383">
    <property type="entry name" value="dCMP_cyt_deam_1"/>
    <property type="match status" value="1"/>
</dbReference>